<dbReference type="NCBIfam" id="TIGR02532">
    <property type="entry name" value="IV_pilin_GFxxxE"/>
    <property type="match status" value="1"/>
</dbReference>
<evidence type="ECO:0000256" key="4">
    <source>
        <dbReference type="ARBA" id="ARBA00022481"/>
    </source>
</evidence>
<sequence>MKDNAGFTLMELAITVAIFAVLAVIAIPNMIAWRNNAAHRGVVNTLSGDLAMAKQSAVRYNCNVVVDFSADGYLIYIDDGDGTADADADGVPDGMNNDTQDGTEKTLRDRELAPGVTINLTASTFAGNSTLFDRTGRCPAASVGQVVVTGANLQNTIAINRLGRISVN</sequence>
<reference evidence="13 14" key="1">
    <citation type="submission" date="2019-11" db="EMBL/GenBank/DDBJ databases">
        <title>Comparative genomics of hydrocarbon-degrading Desulfosarcina strains.</title>
        <authorList>
            <person name="Watanabe M."/>
            <person name="Kojima H."/>
            <person name="Fukui M."/>
        </authorList>
    </citation>
    <scope>NUCLEOTIDE SEQUENCE [LARGE SCALE GENOMIC DNA]</scope>
    <source>
        <strain evidence="13 14">PP31</strain>
    </source>
</reference>
<feature type="transmembrane region" description="Helical" evidence="11">
    <location>
        <begin position="12"/>
        <end position="31"/>
    </location>
</feature>
<evidence type="ECO:0000256" key="1">
    <source>
        <dbReference type="ARBA" id="ARBA00004377"/>
    </source>
</evidence>
<evidence type="ECO:0000256" key="9">
    <source>
        <dbReference type="ARBA" id="ARBA00025772"/>
    </source>
</evidence>
<keyword evidence="8 11" id="KW-0472">Membrane</keyword>
<evidence type="ECO:0000259" key="12">
    <source>
        <dbReference type="Pfam" id="PF12019"/>
    </source>
</evidence>
<dbReference type="GO" id="GO:0015627">
    <property type="term" value="C:type II protein secretion system complex"/>
    <property type="evidence" value="ECO:0007669"/>
    <property type="project" value="InterPro"/>
</dbReference>
<dbReference type="InterPro" id="IPR045584">
    <property type="entry name" value="Pilin-like"/>
</dbReference>
<gene>
    <name evidence="13" type="ORF">DSCW_14960</name>
</gene>
<evidence type="ECO:0000313" key="14">
    <source>
        <dbReference type="Proteomes" id="UP000427769"/>
    </source>
</evidence>
<dbReference type="AlphaFoldDB" id="A0A5K7Z1G3"/>
<dbReference type="InterPro" id="IPR012902">
    <property type="entry name" value="N_methyl_site"/>
</dbReference>
<dbReference type="Pfam" id="PF07963">
    <property type="entry name" value="N_methyl"/>
    <property type="match status" value="1"/>
</dbReference>
<protein>
    <recommendedName>
        <fullName evidence="2">Type II secretion system protein H</fullName>
    </recommendedName>
    <alternativeName>
        <fullName evidence="10">General secretion pathway protein H</fullName>
    </alternativeName>
</protein>
<keyword evidence="7 11" id="KW-1133">Transmembrane helix</keyword>
<organism evidence="13 14">
    <name type="scientific">Desulfosarcina widdelii</name>
    <dbReference type="NCBI Taxonomy" id="947919"/>
    <lineage>
        <taxon>Bacteria</taxon>
        <taxon>Pseudomonadati</taxon>
        <taxon>Thermodesulfobacteriota</taxon>
        <taxon>Desulfobacteria</taxon>
        <taxon>Desulfobacterales</taxon>
        <taxon>Desulfosarcinaceae</taxon>
        <taxon>Desulfosarcina</taxon>
    </lineage>
</organism>
<dbReference type="GO" id="GO:0005886">
    <property type="term" value="C:plasma membrane"/>
    <property type="evidence" value="ECO:0007669"/>
    <property type="project" value="UniProtKB-SubCell"/>
</dbReference>
<evidence type="ECO:0000256" key="3">
    <source>
        <dbReference type="ARBA" id="ARBA00022475"/>
    </source>
</evidence>
<proteinExistence type="inferred from homology"/>
<comment type="subcellular location">
    <subcellularLocation>
        <location evidence="1">Cell inner membrane</location>
        <topology evidence="1">Single-pass membrane protein</topology>
    </subcellularLocation>
</comment>
<evidence type="ECO:0000256" key="2">
    <source>
        <dbReference type="ARBA" id="ARBA00021549"/>
    </source>
</evidence>
<dbReference type="SUPFAM" id="SSF54523">
    <property type="entry name" value="Pili subunits"/>
    <property type="match status" value="1"/>
</dbReference>
<dbReference type="RefSeq" id="WP_170302181.1">
    <property type="nucleotide sequence ID" value="NZ_AP021875.1"/>
</dbReference>
<comment type="similarity">
    <text evidence="9">Belongs to the GSP H family.</text>
</comment>
<evidence type="ECO:0000256" key="11">
    <source>
        <dbReference type="SAM" id="Phobius"/>
    </source>
</evidence>
<evidence type="ECO:0000256" key="5">
    <source>
        <dbReference type="ARBA" id="ARBA00022519"/>
    </source>
</evidence>
<accession>A0A5K7Z1G3</accession>
<evidence type="ECO:0000256" key="8">
    <source>
        <dbReference type="ARBA" id="ARBA00023136"/>
    </source>
</evidence>
<dbReference type="Gene3D" id="3.30.700.10">
    <property type="entry name" value="Glycoprotein, Type 4 Pilin"/>
    <property type="match status" value="1"/>
</dbReference>
<keyword evidence="5" id="KW-0997">Cell inner membrane</keyword>
<evidence type="ECO:0000256" key="6">
    <source>
        <dbReference type="ARBA" id="ARBA00022692"/>
    </source>
</evidence>
<keyword evidence="4" id="KW-0488">Methylation</keyword>
<feature type="domain" description="General secretion pathway GspH" evidence="12">
    <location>
        <begin position="43"/>
        <end position="163"/>
    </location>
</feature>
<dbReference type="EMBL" id="AP021875">
    <property type="protein sequence ID" value="BBO74079.1"/>
    <property type="molecule type" value="Genomic_DNA"/>
</dbReference>
<evidence type="ECO:0000256" key="10">
    <source>
        <dbReference type="ARBA" id="ARBA00030775"/>
    </source>
</evidence>
<name>A0A5K7Z1G3_9BACT</name>
<dbReference type="Proteomes" id="UP000427769">
    <property type="component" value="Chromosome"/>
</dbReference>
<dbReference type="GO" id="GO:0015628">
    <property type="term" value="P:protein secretion by the type II secretion system"/>
    <property type="evidence" value="ECO:0007669"/>
    <property type="project" value="InterPro"/>
</dbReference>
<keyword evidence="14" id="KW-1185">Reference proteome</keyword>
<dbReference type="Pfam" id="PF12019">
    <property type="entry name" value="GspH"/>
    <property type="match status" value="1"/>
</dbReference>
<dbReference type="KEGG" id="dwd:DSCW_14960"/>
<evidence type="ECO:0000256" key="7">
    <source>
        <dbReference type="ARBA" id="ARBA00022989"/>
    </source>
</evidence>
<keyword evidence="3" id="KW-1003">Cell membrane</keyword>
<evidence type="ECO:0000313" key="13">
    <source>
        <dbReference type="EMBL" id="BBO74079.1"/>
    </source>
</evidence>
<keyword evidence="6 11" id="KW-0812">Transmembrane</keyword>
<dbReference type="InterPro" id="IPR022346">
    <property type="entry name" value="T2SS_GspH"/>
</dbReference>